<name>A0ABP0GQG6_CLALP</name>
<dbReference type="Pfam" id="PF08737">
    <property type="entry name" value="Rgp1"/>
    <property type="match status" value="2"/>
</dbReference>
<reference evidence="1 2" key="1">
    <citation type="submission" date="2024-02" db="EMBL/GenBank/DDBJ databases">
        <authorList>
            <person name="Daric V."/>
            <person name="Darras S."/>
        </authorList>
    </citation>
    <scope>NUCLEOTIDE SEQUENCE [LARGE SCALE GENOMIC DNA]</scope>
</reference>
<evidence type="ECO:0008006" key="3">
    <source>
        <dbReference type="Google" id="ProtNLM"/>
    </source>
</evidence>
<dbReference type="PANTHER" id="PTHR12507">
    <property type="entry name" value="REDUCED GROWTH PHENOTYPE 1 RGP1, YEAST -RELATED"/>
    <property type="match status" value="1"/>
</dbReference>
<keyword evidence="2" id="KW-1185">Reference proteome</keyword>
<accession>A0ABP0GQG6</accession>
<evidence type="ECO:0000313" key="2">
    <source>
        <dbReference type="Proteomes" id="UP001642483"/>
    </source>
</evidence>
<sequence>MIEVTAKLSRGSVFLAGETLQCFLKFTNISTTTEQSETIAWASAQVHCFCSVNDARVVLPPSIAANKLQKSNATSHVTSLVPQGDEQGHCVLQTPVKILFCALELAPGQSKIFHYTEVIPSDGAPTYKGPSCKYSYKLTVGTQRVGTTIKLLRIPFRVLVVYGLTEYQLNEEQIPSNPFLERTKTKAELLDTASEILSTITSRRSSKTYKIANSRGLMGIFSLMKTSAKLGDDIVGVFNFAVGTIPCVQYTVSLQNEEILAEECQRNNKQGNAVMSYGKQVDFCLYADHINLIVPIPLHIAPSFLTDLVCLKWRLHFEFVTATGPLKGLDLETGQQQGDRMWQGPGHIKTETMPWDVPIQVLPTMPTQAENIATSQNLYTLHF</sequence>
<evidence type="ECO:0000313" key="1">
    <source>
        <dbReference type="EMBL" id="CAK8693982.1"/>
    </source>
</evidence>
<comment type="caution">
    <text evidence="1">The sequence shown here is derived from an EMBL/GenBank/DDBJ whole genome shotgun (WGS) entry which is preliminary data.</text>
</comment>
<gene>
    <name evidence="1" type="ORF">CVLEPA_LOCUS27259</name>
</gene>
<proteinExistence type="predicted"/>
<dbReference type="InterPro" id="IPR014848">
    <property type="entry name" value="Rgp1"/>
</dbReference>
<dbReference type="Proteomes" id="UP001642483">
    <property type="component" value="Unassembled WGS sequence"/>
</dbReference>
<dbReference type="EMBL" id="CAWYQH010000141">
    <property type="protein sequence ID" value="CAK8693982.1"/>
    <property type="molecule type" value="Genomic_DNA"/>
</dbReference>
<organism evidence="1 2">
    <name type="scientific">Clavelina lepadiformis</name>
    <name type="common">Light-bulb sea squirt</name>
    <name type="synonym">Ascidia lepadiformis</name>
    <dbReference type="NCBI Taxonomy" id="159417"/>
    <lineage>
        <taxon>Eukaryota</taxon>
        <taxon>Metazoa</taxon>
        <taxon>Chordata</taxon>
        <taxon>Tunicata</taxon>
        <taxon>Ascidiacea</taxon>
        <taxon>Aplousobranchia</taxon>
        <taxon>Clavelinidae</taxon>
        <taxon>Clavelina</taxon>
    </lineage>
</organism>
<protein>
    <recommendedName>
        <fullName evidence="3">RAB6A-GEF complex partner protein 2</fullName>
    </recommendedName>
</protein>